<accession>A0A381KL55</accession>
<proteinExistence type="predicted"/>
<sequence length="41" mass="4772">MKKAMNIRGLQISDYMTAPFVKPNEKQVCEIKKLMNELNIC</sequence>
<protein>
    <submittedName>
        <fullName evidence="1">Putative dihydrodipicolinate synthase</fullName>
    </submittedName>
</protein>
<evidence type="ECO:0000313" key="1">
    <source>
        <dbReference type="EMBL" id="SUY82625.1"/>
    </source>
</evidence>
<gene>
    <name evidence="1" type="ORF">NCTC13307_03731</name>
</gene>
<dbReference type="EMBL" id="UFWD01000002">
    <property type="protein sequence ID" value="SUY82625.1"/>
    <property type="molecule type" value="Genomic_DNA"/>
</dbReference>
<dbReference type="AlphaFoldDB" id="A0A381KL55"/>
<name>A0A381KL55_CLODI</name>
<reference evidence="1" key="1">
    <citation type="submission" date="2018-06" db="EMBL/GenBank/DDBJ databases">
        <authorList>
            <consortium name="Pathogen Informatics"/>
            <person name="Doyle S."/>
        </authorList>
    </citation>
    <scope>NUCLEOTIDE SEQUENCE</scope>
    <source>
        <strain evidence="1">NCTC13307</strain>
    </source>
</reference>
<organism evidence="1">
    <name type="scientific">Clostridioides difficile</name>
    <name type="common">Peptoclostridium difficile</name>
    <dbReference type="NCBI Taxonomy" id="1496"/>
    <lineage>
        <taxon>Bacteria</taxon>
        <taxon>Bacillati</taxon>
        <taxon>Bacillota</taxon>
        <taxon>Clostridia</taxon>
        <taxon>Peptostreptococcales</taxon>
        <taxon>Peptostreptococcaceae</taxon>
        <taxon>Clostridioides</taxon>
    </lineage>
</organism>